<dbReference type="GO" id="GO:0043409">
    <property type="term" value="P:negative regulation of MAPK cascade"/>
    <property type="evidence" value="ECO:0007669"/>
    <property type="project" value="TreeGrafter"/>
</dbReference>
<dbReference type="Pfam" id="PF00782">
    <property type="entry name" value="DSPc"/>
    <property type="match status" value="1"/>
</dbReference>
<evidence type="ECO:0000256" key="1">
    <source>
        <dbReference type="ARBA" id="ARBA00008601"/>
    </source>
</evidence>
<evidence type="ECO:0000259" key="5">
    <source>
        <dbReference type="Pfam" id="PF00782"/>
    </source>
</evidence>
<dbReference type="GO" id="GO:0005737">
    <property type="term" value="C:cytoplasm"/>
    <property type="evidence" value="ECO:0007669"/>
    <property type="project" value="TreeGrafter"/>
</dbReference>
<evidence type="ECO:0000313" key="6">
    <source>
        <dbReference type="EMBL" id="CAG9329843.1"/>
    </source>
</evidence>
<sequence>MENLPKLYLGSAEATQIAEELKKKGIRNIVRVLCNEDAQKIPDINYHIIPANDSEKESISQYFTAAIKLIHNALQSNEKVLVHCFKEYQEAQQLYWHI</sequence>
<dbReference type="InterPro" id="IPR000340">
    <property type="entry name" value="Dual-sp_phosphatase_cat-dom"/>
</dbReference>
<gene>
    <name evidence="6" type="ORF">BSTOLATCC_MIC49884</name>
</gene>
<dbReference type="InterPro" id="IPR029021">
    <property type="entry name" value="Prot-tyrosine_phosphatase-like"/>
</dbReference>
<feature type="domain" description="Dual specificity phosphatase catalytic" evidence="5">
    <location>
        <begin position="7"/>
        <end position="85"/>
    </location>
</feature>
<proteinExistence type="inferred from homology"/>
<comment type="caution">
    <text evidence="6">The sequence shown here is derived from an EMBL/GenBank/DDBJ whole genome shotgun (WGS) entry which is preliminary data.</text>
</comment>
<dbReference type="EC" id="3.1.3.48" evidence="2"/>
<evidence type="ECO:0000256" key="3">
    <source>
        <dbReference type="ARBA" id="ARBA00022801"/>
    </source>
</evidence>
<accession>A0AAU9JZ34</accession>
<keyword evidence="3" id="KW-0378">Hydrolase</keyword>
<dbReference type="SUPFAM" id="SSF52799">
    <property type="entry name" value="(Phosphotyrosine protein) phosphatases II"/>
    <property type="match status" value="1"/>
</dbReference>
<dbReference type="CDD" id="cd14498">
    <property type="entry name" value="DSP"/>
    <property type="match status" value="1"/>
</dbReference>
<dbReference type="EMBL" id="CAJZBQ010000049">
    <property type="protein sequence ID" value="CAG9329843.1"/>
    <property type="molecule type" value="Genomic_DNA"/>
</dbReference>
<comment type="similarity">
    <text evidence="1">Belongs to the protein-tyrosine phosphatase family. Non-receptor class dual specificity subfamily.</text>
</comment>
<reference evidence="6" key="1">
    <citation type="submission" date="2021-09" db="EMBL/GenBank/DDBJ databases">
        <authorList>
            <consortium name="AG Swart"/>
            <person name="Singh M."/>
            <person name="Singh A."/>
            <person name="Seah K."/>
            <person name="Emmerich C."/>
        </authorList>
    </citation>
    <scope>NUCLEOTIDE SEQUENCE</scope>
    <source>
        <strain evidence="6">ATCC30299</strain>
    </source>
</reference>
<dbReference type="GO" id="GO:0004725">
    <property type="term" value="F:protein tyrosine phosphatase activity"/>
    <property type="evidence" value="ECO:0007669"/>
    <property type="project" value="UniProtKB-EC"/>
</dbReference>
<evidence type="ECO:0000256" key="4">
    <source>
        <dbReference type="ARBA" id="ARBA00022912"/>
    </source>
</evidence>
<protein>
    <recommendedName>
        <fullName evidence="2">protein-tyrosine-phosphatase</fullName>
        <ecNumber evidence="2">3.1.3.48</ecNumber>
    </recommendedName>
</protein>
<dbReference type="Proteomes" id="UP001162131">
    <property type="component" value="Unassembled WGS sequence"/>
</dbReference>
<dbReference type="PANTHER" id="PTHR10159:SF519">
    <property type="entry name" value="DUAL SPECIFICITY PROTEIN PHOSPHATASE MPK3"/>
    <property type="match status" value="1"/>
</dbReference>
<organism evidence="6 7">
    <name type="scientific">Blepharisma stoltei</name>
    <dbReference type="NCBI Taxonomy" id="1481888"/>
    <lineage>
        <taxon>Eukaryota</taxon>
        <taxon>Sar</taxon>
        <taxon>Alveolata</taxon>
        <taxon>Ciliophora</taxon>
        <taxon>Postciliodesmatophora</taxon>
        <taxon>Heterotrichea</taxon>
        <taxon>Heterotrichida</taxon>
        <taxon>Blepharismidae</taxon>
        <taxon>Blepharisma</taxon>
    </lineage>
</organism>
<keyword evidence="4" id="KW-0904">Protein phosphatase</keyword>
<dbReference type="AlphaFoldDB" id="A0AAU9JZ34"/>
<name>A0AAU9JZ34_9CILI</name>
<keyword evidence="7" id="KW-1185">Reference proteome</keyword>
<evidence type="ECO:0000256" key="2">
    <source>
        <dbReference type="ARBA" id="ARBA00013064"/>
    </source>
</evidence>
<evidence type="ECO:0000313" key="7">
    <source>
        <dbReference type="Proteomes" id="UP001162131"/>
    </source>
</evidence>
<dbReference type="Gene3D" id="3.90.190.10">
    <property type="entry name" value="Protein tyrosine phosphatase superfamily"/>
    <property type="match status" value="1"/>
</dbReference>
<dbReference type="PRINTS" id="PR01908">
    <property type="entry name" value="ADSPHPHTASE"/>
</dbReference>
<dbReference type="PANTHER" id="PTHR10159">
    <property type="entry name" value="DUAL SPECIFICITY PROTEIN PHOSPHATASE"/>
    <property type="match status" value="1"/>
</dbReference>